<sequence>MCNVQRSMEDESVIVASYEGEHNHGHGAVGKSSSSPVRSIIRGSCPIADNPIQPNLTLDLTLSGTTKESGMPFKNREEDYNTSRNCSNIEDYVVSITKDPNLMAALAAAIGQYIVEPPKPTKT</sequence>
<evidence type="ECO:0000313" key="2">
    <source>
        <dbReference type="EMBL" id="CAK9175728.1"/>
    </source>
</evidence>
<proteinExistence type="predicted"/>
<feature type="region of interest" description="Disordered" evidence="1">
    <location>
        <begin position="63"/>
        <end position="82"/>
    </location>
</feature>
<protein>
    <recommendedName>
        <fullName evidence="4">WRKY domain-containing protein</fullName>
    </recommendedName>
</protein>
<evidence type="ECO:0008006" key="4">
    <source>
        <dbReference type="Google" id="ProtNLM"/>
    </source>
</evidence>
<organism evidence="2 3">
    <name type="scientific">Ilex paraguariensis</name>
    <name type="common">yerba mate</name>
    <dbReference type="NCBI Taxonomy" id="185542"/>
    <lineage>
        <taxon>Eukaryota</taxon>
        <taxon>Viridiplantae</taxon>
        <taxon>Streptophyta</taxon>
        <taxon>Embryophyta</taxon>
        <taxon>Tracheophyta</taxon>
        <taxon>Spermatophyta</taxon>
        <taxon>Magnoliopsida</taxon>
        <taxon>eudicotyledons</taxon>
        <taxon>Gunneridae</taxon>
        <taxon>Pentapetalae</taxon>
        <taxon>asterids</taxon>
        <taxon>campanulids</taxon>
        <taxon>Aquifoliales</taxon>
        <taxon>Aquifoliaceae</taxon>
        <taxon>Ilex</taxon>
    </lineage>
</organism>
<accession>A0ABC8U6L4</accession>
<keyword evidence="3" id="KW-1185">Reference proteome</keyword>
<reference evidence="2 3" key="1">
    <citation type="submission" date="2024-02" db="EMBL/GenBank/DDBJ databases">
        <authorList>
            <person name="Vignale AGUSTIN F."/>
            <person name="Sosa J E."/>
            <person name="Modenutti C."/>
        </authorList>
    </citation>
    <scope>NUCLEOTIDE SEQUENCE [LARGE SCALE GENOMIC DNA]</scope>
</reference>
<name>A0ABC8U6L4_9AQUA</name>
<dbReference type="PANTHER" id="PTHR31429">
    <property type="entry name" value="WRKY TRANSCRIPTION FACTOR 36-RELATED"/>
    <property type="match status" value="1"/>
</dbReference>
<dbReference type="PANTHER" id="PTHR31429:SF38">
    <property type="entry name" value="WRKY TRANSCRIPTION FACTOR 40-RELATED"/>
    <property type="match status" value="1"/>
</dbReference>
<dbReference type="EMBL" id="CAUOFW020006691">
    <property type="protein sequence ID" value="CAK9175728.1"/>
    <property type="molecule type" value="Genomic_DNA"/>
</dbReference>
<evidence type="ECO:0000313" key="3">
    <source>
        <dbReference type="Proteomes" id="UP001642360"/>
    </source>
</evidence>
<comment type="caution">
    <text evidence="2">The sequence shown here is derived from an EMBL/GenBank/DDBJ whole genome shotgun (WGS) entry which is preliminary data.</text>
</comment>
<evidence type="ECO:0000256" key="1">
    <source>
        <dbReference type="SAM" id="MobiDB-lite"/>
    </source>
</evidence>
<dbReference type="InterPro" id="IPR044810">
    <property type="entry name" value="WRKY_plant"/>
</dbReference>
<dbReference type="AlphaFoldDB" id="A0ABC8U6L4"/>
<gene>
    <name evidence="2" type="ORF">ILEXP_LOCUS45539</name>
</gene>
<dbReference type="Proteomes" id="UP001642360">
    <property type="component" value="Unassembled WGS sequence"/>
</dbReference>